<dbReference type="WBParaSite" id="Bm17640.1">
    <property type="protein sequence ID" value="Bm17640.1"/>
    <property type="gene ID" value="WBGene00268782"/>
</dbReference>
<dbReference type="RefSeq" id="XP_042936078.1">
    <property type="nucleotide sequence ID" value="XM_043080144.1"/>
</dbReference>
<accession>A0A4E9FI24</accession>
<evidence type="ECO:0000313" key="2">
    <source>
        <dbReference type="Proteomes" id="UP000006672"/>
    </source>
</evidence>
<evidence type="ECO:0000313" key="3">
    <source>
        <dbReference type="WBParaSite" id="Bm17640.1"/>
    </source>
</evidence>
<protein>
    <submittedName>
        <fullName evidence="3">HEPN domain-containing protein</fullName>
    </submittedName>
</protein>
<name>A0A4E9FI24_BRUMA</name>
<reference evidence="2" key="1">
    <citation type="journal article" date="2007" name="Science">
        <title>Draft genome of the filarial nematode parasite Brugia malayi.</title>
        <authorList>
            <person name="Ghedin E."/>
            <person name="Wang S."/>
            <person name="Spiro D."/>
            <person name="Caler E."/>
            <person name="Zhao Q."/>
            <person name="Crabtree J."/>
            <person name="Allen J.E."/>
            <person name="Delcher A.L."/>
            <person name="Guiliano D.B."/>
            <person name="Miranda-Saavedra D."/>
            <person name="Angiuoli S.V."/>
            <person name="Creasy T."/>
            <person name="Amedeo P."/>
            <person name="Haas B."/>
            <person name="El-Sayed N.M."/>
            <person name="Wortman J.R."/>
            <person name="Feldblyum T."/>
            <person name="Tallon L."/>
            <person name="Schatz M."/>
            <person name="Shumway M."/>
            <person name="Koo H."/>
            <person name="Salzberg S.L."/>
            <person name="Schobel S."/>
            <person name="Pertea M."/>
            <person name="Pop M."/>
            <person name="White O."/>
            <person name="Barton G.J."/>
            <person name="Carlow C.K."/>
            <person name="Crawford M.J."/>
            <person name="Daub J."/>
            <person name="Dimmic M.W."/>
            <person name="Estes C.F."/>
            <person name="Foster J.M."/>
            <person name="Ganatra M."/>
            <person name="Gregory W.F."/>
            <person name="Johnson N.M."/>
            <person name="Jin J."/>
            <person name="Komuniecki R."/>
            <person name="Korf I."/>
            <person name="Kumar S."/>
            <person name="Laney S."/>
            <person name="Li B.W."/>
            <person name="Li W."/>
            <person name="Lindblom T.H."/>
            <person name="Lustigman S."/>
            <person name="Ma D."/>
            <person name="Maina C.V."/>
            <person name="Martin D.M."/>
            <person name="McCarter J.P."/>
            <person name="McReynolds L."/>
            <person name="Mitreva M."/>
            <person name="Nutman T.B."/>
            <person name="Parkinson J."/>
            <person name="Peregrin-Alvarez J.M."/>
            <person name="Poole C."/>
            <person name="Ren Q."/>
            <person name="Saunders L."/>
            <person name="Sluder A.E."/>
            <person name="Smith K."/>
            <person name="Stanke M."/>
            <person name="Unnasch T.R."/>
            <person name="Ware J."/>
            <person name="Wei A.D."/>
            <person name="Weil G."/>
            <person name="Williams D.J."/>
            <person name="Zhang Y."/>
            <person name="Williams S.A."/>
            <person name="Fraser-Liggett C."/>
            <person name="Slatko B."/>
            <person name="Blaxter M.L."/>
            <person name="Scott A.L."/>
        </authorList>
    </citation>
    <scope>NUCLEOTIDE SEQUENCE</scope>
    <source>
        <strain evidence="2">FR3</strain>
    </source>
</reference>
<dbReference type="GeneID" id="66058906"/>
<reference evidence="1" key="2">
    <citation type="submission" date="2019-04" db="EMBL/GenBank/DDBJ databases">
        <authorList>
            <person name="Howe K."/>
            <person name="Paulini M."/>
            <person name="Williams G."/>
        </authorList>
    </citation>
    <scope>NUCLEOTIDE SEQUENCE [LARGE SCALE GENOMIC DNA]</scope>
    <source>
        <strain evidence="1">FR3</strain>
    </source>
</reference>
<evidence type="ECO:0000313" key="1">
    <source>
        <dbReference type="EMBL" id="VIO96034.1"/>
    </source>
</evidence>
<dbReference type="CTD" id="66058906"/>
<organism evidence="1">
    <name type="scientific">Brugia malayi</name>
    <name type="common">Filarial nematode worm</name>
    <dbReference type="NCBI Taxonomy" id="6279"/>
    <lineage>
        <taxon>Eukaryota</taxon>
        <taxon>Metazoa</taxon>
        <taxon>Ecdysozoa</taxon>
        <taxon>Nematoda</taxon>
        <taxon>Chromadorea</taxon>
        <taxon>Rhabditida</taxon>
        <taxon>Spirurina</taxon>
        <taxon>Spiruromorpha</taxon>
        <taxon>Filarioidea</taxon>
        <taxon>Onchocercidae</taxon>
        <taxon>Brugia</taxon>
    </lineage>
</organism>
<dbReference type="EMBL" id="CAAKNF010000194">
    <property type="protein sequence ID" value="VIO96034.1"/>
    <property type="molecule type" value="Genomic_DNA"/>
</dbReference>
<gene>
    <name evidence="1 3" type="primary">Bm17640</name>
    <name evidence="1" type="ORF">BM_BM17640</name>
</gene>
<proteinExistence type="predicted"/>
<keyword evidence="2" id="KW-1185">Reference proteome</keyword>
<sequence length="47" mass="5387">MGHINETLKGAFLRCNYAIHWFSSYVKVSEKAKEVAFVSFQHKKNAA</sequence>
<reference evidence="3" key="3">
    <citation type="submission" date="2019-12" db="UniProtKB">
        <authorList>
            <consortium name="WormBaseParasite"/>
        </authorList>
    </citation>
    <scope>IDENTIFICATION</scope>
</reference>
<dbReference type="Proteomes" id="UP000006672">
    <property type="component" value="Unassembled WGS sequence"/>
</dbReference>
<dbReference type="KEGG" id="bmy:BM_BM17640"/>
<dbReference type="AlphaFoldDB" id="A0A4E9FI24"/>
<accession>A0A5S6PDZ7</accession>